<feature type="compositionally biased region" description="Basic and acidic residues" evidence="1">
    <location>
        <begin position="24"/>
        <end position="48"/>
    </location>
</feature>
<dbReference type="AlphaFoldDB" id="A0A6J4HDY4"/>
<reference evidence="2" key="1">
    <citation type="submission" date="2020-02" db="EMBL/GenBank/DDBJ databases">
        <authorList>
            <person name="Meier V. D."/>
        </authorList>
    </citation>
    <scope>NUCLEOTIDE SEQUENCE</scope>
    <source>
        <strain evidence="2">AVDCRST_MAG04</strain>
    </source>
</reference>
<dbReference type="EMBL" id="CADCTL010000043">
    <property type="protein sequence ID" value="CAA9219581.1"/>
    <property type="molecule type" value="Genomic_DNA"/>
</dbReference>
<feature type="compositionally biased region" description="Basic and acidic residues" evidence="1">
    <location>
        <begin position="88"/>
        <end position="108"/>
    </location>
</feature>
<feature type="non-terminal residue" evidence="2">
    <location>
        <position position="1"/>
    </location>
</feature>
<evidence type="ECO:0000313" key="2">
    <source>
        <dbReference type="EMBL" id="CAA9219581.1"/>
    </source>
</evidence>
<feature type="non-terminal residue" evidence="2">
    <location>
        <position position="108"/>
    </location>
</feature>
<name>A0A6J4HDY4_9PROT</name>
<keyword evidence="2" id="KW-0687">Ribonucleoprotein</keyword>
<proteinExistence type="predicted"/>
<evidence type="ECO:0000256" key="1">
    <source>
        <dbReference type="SAM" id="MobiDB-lite"/>
    </source>
</evidence>
<organism evidence="2">
    <name type="scientific">uncultured Acetobacteraceae bacterium</name>
    <dbReference type="NCBI Taxonomy" id="169975"/>
    <lineage>
        <taxon>Bacteria</taxon>
        <taxon>Pseudomonadati</taxon>
        <taxon>Pseudomonadota</taxon>
        <taxon>Alphaproteobacteria</taxon>
        <taxon>Acetobacterales</taxon>
        <taxon>Acetobacteraceae</taxon>
        <taxon>environmental samples</taxon>
    </lineage>
</organism>
<protein>
    <submittedName>
        <fullName evidence="2">LSU ribosomal protein L23p (L23Ae)</fullName>
    </submittedName>
</protein>
<keyword evidence="2" id="KW-0689">Ribosomal protein</keyword>
<feature type="compositionally biased region" description="Basic and acidic residues" evidence="1">
    <location>
        <begin position="1"/>
        <end position="18"/>
    </location>
</feature>
<feature type="compositionally biased region" description="Basic and acidic residues" evidence="1">
    <location>
        <begin position="58"/>
        <end position="67"/>
    </location>
</feature>
<sequence>ERCESGEARHLQGEDVPDHPLAPRHREGHGALRERPSGVPGDARRHQAGDQGRGGRAVQREGARGEHAGGQGQGEAVPRPGRPAVGLEKSDGQARRRAEHRPDDRARV</sequence>
<dbReference type="GO" id="GO:0005840">
    <property type="term" value="C:ribosome"/>
    <property type="evidence" value="ECO:0007669"/>
    <property type="project" value="UniProtKB-KW"/>
</dbReference>
<gene>
    <name evidence="2" type="ORF">AVDCRST_MAG04-570</name>
</gene>
<accession>A0A6J4HDY4</accession>
<feature type="region of interest" description="Disordered" evidence="1">
    <location>
        <begin position="1"/>
        <end position="108"/>
    </location>
</feature>